<dbReference type="InterPro" id="IPR029063">
    <property type="entry name" value="SAM-dependent_MTases_sf"/>
</dbReference>
<protein>
    <submittedName>
        <fullName evidence="3">Class I SAM-dependent methyltransferase</fullName>
    </submittedName>
</protein>
<dbReference type="PANTHER" id="PTHR43861">
    <property type="entry name" value="TRANS-ACONITATE 2-METHYLTRANSFERASE-RELATED"/>
    <property type="match status" value="1"/>
</dbReference>
<sequence length="252" mass="29335">MPTVEYNLEFWSNYSWSDRGDEWSHAWGGTEFLWWGTIYPRIQAFIPTATILEIAPGYGRFTEYFKDYCQELTIVDLTERCIEICQNRFADASNIKYYVNDGKSLDMIRDRSIDFVFSFDSLVHAESDVMEAYLMQLGRKLKPNGAGFFHHSNIGAFKNESGKLPFENPHMRAESMMAKLFASYCDRAGLQCLSQELINWGDSDPTLKDCLSTFKVKDPQWNQSNRVLENPHFMEEAKRLQSISVLYRPSRF</sequence>
<evidence type="ECO:0000259" key="2">
    <source>
        <dbReference type="Pfam" id="PF13649"/>
    </source>
</evidence>
<dbReference type="EMBL" id="JAQOSQ010000037">
    <property type="protein sequence ID" value="MDJ1185507.1"/>
    <property type="molecule type" value="Genomic_DNA"/>
</dbReference>
<keyword evidence="3" id="KW-0489">Methyltransferase</keyword>
<dbReference type="GO" id="GO:0008168">
    <property type="term" value="F:methyltransferase activity"/>
    <property type="evidence" value="ECO:0007669"/>
    <property type="project" value="UniProtKB-KW"/>
</dbReference>
<dbReference type="InterPro" id="IPR041698">
    <property type="entry name" value="Methyltransf_25"/>
</dbReference>
<evidence type="ECO:0000256" key="1">
    <source>
        <dbReference type="ARBA" id="ARBA00022679"/>
    </source>
</evidence>
<dbReference type="RefSeq" id="WP_283760147.1">
    <property type="nucleotide sequence ID" value="NZ_JAQOSQ010000037.1"/>
</dbReference>
<keyword evidence="1" id="KW-0808">Transferase</keyword>
<reference evidence="3 4" key="1">
    <citation type="submission" date="2023-01" db="EMBL/GenBank/DDBJ databases">
        <title>Novel diversity within Roseofilum (Cyanobacteria; Desertifilaceae) from marine benthic mats with descriptions of four novel species.</title>
        <authorList>
            <person name="Wang Y."/>
            <person name="Berthold D.E."/>
            <person name="Hu J."/>
            <person name="Lefler F.W."/>
            <person name="Laughinghouse H.D. IV."/>
        </authorList>
    </citation>
    <scope>NUCLEOTIDE SEQUENCE [LARGE SCALE GENOMIC DNA]</scope>
    <source>
        <strain evidence="3 4">BLCC-M143</strain>
    </source>
</reference>
<dbReference type="GO" id="GO:0032259">
    <property type="term" value="P:methylation"/>
    <property type="evidence" value="ECO:0007669"/>
    <property type="project" value="UniProtKB-KW"/>
</dbReference>
<keyword evidence="4" id="KW-1185">Reference proteome</keyword>
<dbReference type="Pfam" id="PF13649">
    <property type="entry name" value="Methyltransf_25"/>
    <property type="match status" value="1"/>
</dbReference>
<dbReference type="SUPFAM" id="SSF53335">
    <property type="entry name" value="S-adenosyl-L-methionine-dependent methyltransferases"/>
    <property type="match status" value="1"/>
</dbReference>
<evidence type="ECO:0000313" key="3">
    <source>
        <dbReference type="EMBL" id="MDJ1185507.1"/>
    </source>
</evidence>
<evidence type="ECO:0000313" key="4">
    <source>
        <dbReference type="Proteomes" id="UP001232992"/>
    </source>
</evidence>
<gene>
    <name evidence="3" type="ORF">PMH09_20180</name>
</gene>
<name>A0ABT7C218_9CYAN</name>
<feature type="domain" description="Methyltransferase" evidence="2">
    <location>
        <begin position="51"/>
        <end position="145"/>
    </location>
</feature>
<organism evidence="3 4">
    <name type="scientific">Roseofilum casamattae BLCC-M143</name>
    <dbReference type="NCBI Taxonomy" id="3022442"/>
    <lineage>
        <taxon>Bacteria</taxon>
        <taxon>Bacillati</taxon>
        <taxon>Cyanobacteriota</taxon>
        <taxon>Cyanophyceae</taxon>
        <taxon>Desertifilales</taxon>
        <taxon>Desertifilaceae</taxon>
        <taxon>Roseofilum</taxon>
        <taxon>Roseofilum casamattae</taxon>
    </lineage>
</organism>
<comment type="caution">
    <text evidence="3">The sequence shown here is derived from an EMBL/GenBank/DDBJ whole genome shotgun (WGS) entry which is preliminary data.</text>
</comment>
<proteinExistence type="predicted"/>
<dbReference type="CDD" id="cd02440">
    <property type="entry name" value="AdoMet_MTases"/>
    <property type="match status" value="1"/>
</dbReference>
<accession>A0ABT7C218</accession>
<dbReference type="Proteomes" id="UP001232992">
    <property type="component" value="Unassembled WGS sequence"/>
</dbReference>
<dbReference type="Gene3D" id="3.40.50.150">
    <property type="entry name" value="Vaccinia Virus protein VP39"/>
    <property type="match status" value="1"/>
</dbReference>